<name>A0AAD1UIG6_EUPCR</name>
<organism evidence="1 2">
    <name type="scientific">Euplotes crassus</name>
    <dbReference type="NCBI Taxonomy" id="5936"/>
    <lineage>
        <taxon>Eukaryota</taxon>
        <taxon>Sar</taxon>
        <taxon>Alveolata</taxon>
        <taxon>Ciliophora</taxon>
        <taxon>Intramacronucleata</taxon>
        <taxon>Spirotrichea</taxon>
        <taxon>Hypotrichia</taxon>
        <taxon>Euplotida</taxon>
        <taxon>Euplotidae</taxon>
        <taxon>Moneuplotes</taxon>
    </lineage>
</organism>
<proteinExistence type="predicted"/>
<gene>
    <name evidence="1" type="ORF">ECRASSUSDP1_LOCUS8579</name>
</gene>
<sequence>MSLLIQTREFDYKICKDAYEDTHYYEACAKPLVYGFEQHCDKFRLFFNKSQDMNFLRKLKSIKLFDTNAVVLDKTSDENKNITKFLNSSFPSKTNEFSFVGEYKNIIKFSKCWNSFSRINSRIIKKVFFSRLVINELQLKKLMVSSRHVLAIRLVSCKLSIKNIIDFSKVLKGTKIQKIDLSRCGQKSNNDWKTNPEQFSTLIHSLGTSDDLKLTLSTLCLNFCEIPASEAYRILKLHNLSCTKVIC</sequence>
<comment type="caution">
    <text evidence="1">The sequence shown here is derived from an EMBL/GenBank/DDBJ whole genome shotgun (WGS) entry which is preliminary data.</text>
</comment>
<dbReference type="EMBL" id="CAMPGE010008398">
    <property type="protein sequence ID" value="CAI2367297.1"/>
    <property type="molecule type" value="Genomic_DNA"/>
</dbReference>
<evidence type="ECO:0000313" key="1">
    <source>
        <dbReference type="EMBL" id="CAI2367297.1"/>
    </source>
</evidence>
<accession>A0AAD1UIG6</accession>
<protein>
    <submittedName>
        <fullName evidence="1">Uncharacterized protein</fullName>
    </submittedName>
</protein>
<dbReference type="AlphaFoldDB" id="A0AAD1UIG6"/>
<keyword evidence="2" id="KW-1185">Reference proteome</keyword>
<reference evidence="1" key="1">
    <citation type="submission" date="2023-07" db="EMBL/GenBank/DDBJ databases">
        <authorList>
            <consortium name="AG Swart"/>
            <person name="Singh M."/>
            <person name="Singh A."/>
            <person name="Seah K."/>
            <person name="Emmerich C."/>
        </authorList>
    </citation>
    <scope>NUCLEOTIDE SEQUENCE</scope>
    <source>
        <strain evidence="1">DP1</strain>
    </source>
</reference>
<dbReference type="Proteomes" id="UP001295684">
    <property type="component" value="Unassembled WGS sequence"/>
</dbReference>
<evidence type="ECO:0000313" key="2">
    <source>
        <dbReference type="Proteomes" id="UP001295684"/>
    </source>
</evidence>